<protein>
    <submittedName>
        <fullName evidence="12">LOW QUALITY PROTEIN: probable G-protein coupled receptor 139</fullName>
    </submittedName>
</protein>
<feature type="transmembrane region" description="Helical" evidence="9">
    <location>
        <begin position="70"/>
        <end position="91"/>
    </location>
</feature>
<evidence type="ECO:0000256" key="8">
    <source>
        <dbReference type="ARBA" id="ARBA00023224"/>
    </source>
</evidence>
<proteinExistence type="predicted"/>
<dbReference type="PROSITE" id="PS50262">
    <property type="entry name" value="G_PROTEIN_RECEP_F1_2"/>
    <property type="match status" value="1"/>
</dbReference>
<keyword evidence="7 12" id="KW-0675">Receptor</keyword>
<dbReference type="Proteomes" id="UP000515152">
    <property type="component" value="Unplaced"/>
</dbReference>
<dbReference type="OrthoDB" id="5864054at2759"/>
<feature type="transmembrane region" description="Helical" evidence="9">
    <location>
        <begin position="111"/>
        <end position="129"/>
    </location>
</feature>
<keyword evidence="6 9" id="KW-0472">Membrane</keyword>
<evidence type="ECO:0000313" key="12">
    <source>
        <dbReference type="RefSeq" id="XP_042559957.1"/>
    </source>
</evidence>
<keyword evidence="5" id="KW-0297">G-protein coupled receptor</keyword>
<dbReference type="InterPro" id="IPR017452">
    <property type="entry name" value="GPCR_Rhodpsn_7TM"/>
</dbReference>
<evidence type="ECO:0000256" key="4">
    <source>
        <dbReference type="ARBA" id="ARBA00022989"/>
    </source>
</evidence>
<feature type="transmembrane region" description="Helical" evidence="9">
    <location>
        <begin position="239"/>
        <end position="258"/>
    </location>
</feature>
<dbReference type="PANTHER" id="PTHR46272">
    <property type="entry name" value="G_PROTEIN_RECEP_F1_2 DOMAIN-CONTAINING PROTEIN"/>
    <property type="match status" value="1"/>
</dbReference>
<evidence type="ECO:0000256" key="6">
    <source>
        <dbReference type="ARBA" id="ARBA00023136"/>
    </source>
</evidence>
<keyword evidence="3 9" id="KW-0812">Transmembrane</keyword>
<dbReference type="GO" id="GO:0007200">
    <property type="term" value="P:phospholipase C-activating G protein-coupled receptor signaling pathway"/>
    <property type="evidence" value="ECO:0007669"/>
    <property type="project" value="TreeGrafter"/>
</dbReference>
<keyword evidence="2" id="KW-1003">Cell membrane</keyword>
<evidence type="ECO:0000256" key="2">
    <source>
        <dbReference type="ARBA" id="ARBA00022475"/>
    </source>
</evidence>
<evidence type="ECO:0000256" key="7">
    <source>
        <dbReference type="ARBA" id="ARBA00023170"/>
    </source>
</evidence>
<evidence type="ECO:0000256" key="5">
    <source>
        <dbReference type="ARBA" id="ARBA00023040"/>
    </source>
</evidence>
<organism evidence="11 12">
    <name type="scientific">Clupea harengus</name>
    <name type="common">Atlantic herring</name>
    <dbReference type="NCBI Taxonomy" id="7950"/>
    <lineage>
        <taxon>Eukaryota</taxon>
        <taxon>Metazoa</taxon>
        <taxon>Chordata</taxon>
        <taxon>Craniata</taxon>
        <taxon>Vertebrata</taxon>
        <taxon>Euteleostomi</taxon>
        <taxon>Actinopterygii</taxon>
        <taxon>Neopterygii</taxon>
        <taxon>Teleostei</taxon>
        <taxon>Clupei</taxon>
        <taxon>Clupeiformes</taxon>
        <taxon>Clupeoidei</taxon>
        <taxon>Clupeidae</taxon>
        <taxon>Clupea</taxon>
    </lineage>
</organism>
<dbReference type="InterPro" id="IPR000276">
    <property type="entry name" value="GPCR_Rhodpsn"/>
</dbReference>
<reference evidence="12" key="1">
    <citation type="submission" date="2025-08" db="UniProtKB">
        <authorList>
            <consortium name="RefSeq"/>
        </authorList>
    </citation>
    <scope>IDENTIFICATION</scope>
</reference>
<dbReference type="KEGG" id="char:122128978"/>
<dbReference type="AlphaFoldDB" id="A0A8M1K7Y7"/>
<accession>A0A8M1K7Y7</accession>
<feature type="transmembrane region" description="Helical" evidence="9">
    <location>
        <begin position="28"/>
        <end position="50"/>
    </location>
</feature>
<name>A0A8M1K7Y7_CLUHA</name>
<feature type="transmembrane region" description="Helical" evidence="9">
    <location>
        <begin position="194"/>
        <end position="219"/>
    </location>
</feature>
<dbReference type="Pfam" id="PF00001">
    <property type="entry name" value="7tm_1"/>
    <property type="match status" value="1"/>
</dbReference>
<dbReference type="SUPFAM" id="SSF81321">
    <property type="entry name" value="Family A G protein-coupled receptor-like"/>
    <property type="match status" value="1"/>
</dbReference>
<comment type="subcellular location">
    <subcellularLocation>
        <location evidence="1">Cell membrane</location>
        <topology evidence="1">Multi-pass membrane protein</topology>
    </subcellularLocation>
</comment>
<dbReference type="InterPro" id="IPR052477">
    <property type="entry name" value="Orphan_GPCR1"/>
</dbReference>
<evidence type="ECO:0000256" key="9">
    <source>
        <dbReference type="SAM" id="Phobius"/>
    </source>
</evidence>
<dbReference type="PANTHER" id="PTHR46272:SF3">
    <property type="entry name" value="G-PROTEIN COUPLED RECEPTOR 139-RELATED"/>
    <property type="match status" value="1"/>
</dbReference>
<sequence length="330" mass="37383">MVIFRPNILTVIILSQLVLRRQKSSYNYLLALAVADILVLLLIVFMDFLLEDFILARPLPPGANKALQVLEFWAMHTSIWITVPLTVDRYVAVCHPLRYHSVSYPARTRRVITAVYAVGLLTAAPYYWWPELWHGAHQRTQEGVWEHVLVWAHCGAVYLLPCSVFFTLNAAIIHKLRGRRHCFRLRGYSTGKTTAILLVITSAFATLWAPRTAIILYHLYAAPPVAAETARTLHLLSDLANMLALLNSAVNFFLYCFVSRRFRRMAAGVLRAAFRCRGQCPAPAPVYAAAQSFSVTSSPWVSPDNSHCIRMFVYQPDRNTHPVRPVHLST</sequence>
<dbReference type="GO" id="GO:0004930">
    <property type="term" value="F:G protein-coupled receptor activity"/>
    <property type="evidence" value="ECO:0007669"/>
    <property type="project" value="UniProtKB-KW"/>
</dbReference>
<evidence type="ECO:0000313" key="11">
    <source>
        <dbReference type="Proteomes" id="UP000515152"/>
    </source>
</evidence>
<keyword evidence="8" id="KW-0807">Transducer</keyword>
<feature type="transmembrane region" description="Helical" evidence="9">
    <location>
        <begin position="149"/>
        <end position="173"/>
    </location>
</feature>
<dbReference type="GeneID" id="122128978"/>
<dbReference type="RefSeq" id="XP_042559957.1">
    <property type="nucleotide sequence ID" value="XM_042704023.1"/>
</dbReference>
<gene>
    <name evidence="12" type="primary">LOC122128978</name>
</gene>
<evidence type="ECO:0000259" key="10">
    <source>
        <dbReference type="PROSITE" id="PS50262"/>
    </source>
</evidence>
<dbReference type="GO" id="GO:0005886">
    <property type="term" value="C:plasma membrane"/>
    <property type="evidence" value="ECO:0007669"/>
    <property type="project" value="UniProtKB-SubCell"/>
</dbReference>
<evidence type="ECO:0000256" key="3">
    <source>
        <dbReference type="ARBA" id="ARBA00022692"/>
    </source>
</evidence>
<feature type="domain" description="G-protein coupled receptors family 1 profile" evidence="10">
    <location>
        <begin position="6"/>
        <end position="255"/>
    </location>
</feature>
<evidence type="ECO:0000256" key="1">
    <source>
        <dbReference type="ARBA" id="ARBA00004651"/>
    </source>
</evidence>
<keyword evidence="11" id="KW-1185">Reference proteome</keyword>
<keyword evidence="4 9" id="KW-1133">Transmembrane helix</keyword>